<reference evidence="2" key="1">
    <citation type="submission" date="2022-11" db="UniProtKB">
        <authorList>
            <consortium name="WormBaseParasite"/>
        </authorList>
    </citation>
    <scope>IDENTIFICATION</scope>
</reference>
<dbReference type="WBParaSite" id="nRc.2.0.1.t41748-RA">
    <property type="protein sequence ID" value="nRc.2.0.1.t41748-RA"/>
    <property type="gene ID" value="nRc.2.0.1.g41748"/>
</dbReference>
<evidence type="ECO:0000313" key="1">
    <source>
        <dbReference type="Proteomes" id="UP000887565"/>
    </source>
</evidence>
<dbReference type="AlphaFoldDB" id="A0A915KSK0"/>
<keyword evidence="1" id="KW-1185">Reference proteome</keyword>
<name>A0A915KSK0_ROMCU</name>
<accession>A0A915KSK0</accession>
<protein>
    <submittedName>
        <fullName evidence="2">Uncharacterized protein</fullName>
    </submittedName>
</protein>
<dbReference type="Proteomes" id="UP000887565">
    <property type="component" value="Unplaced"/>
</dbReference>
<organism evidence="1 2">
    <name type="scientific">Romanomermis culicivorax</name>
    <name type="common">Nematode worm</name>
    <dbReference type="NCBI Taxonomy" id="13658"/>
    <lineage>
        <taxon>Eukaryota</taxon>
        <taxon>Metazoa</taxon>
        <taxon>Ecdysozoa</taxon>
        <taxon>Nematoda</taxon>
        <taxon>Enoplea</taxon>
        <taxon>Dorylaimia</taxon>
        <taxon>Mermithida</taxon>
        <taxon>Mermithoidea</taxon>
        <taxon>Mermithidae</taxon>
        <taxon>Romanomermis</taxon>
    </lineage>
</organism>
<proteinExistence type="predicted"/>
<sequence length="107" mass="12548">MLRCPAHGIISRRQHPLCTARHRNLGLTRLANYLVGQIRELQQISNLECLAKLLNFTIENGQFVDENEETKLFLWWHKHTLFDAKFTKADKNQSIILGMFKYDNALH</sequence>
<evidence type="ECO:0000313" key="2">
    <source>
        <dbReference type="WBParaSite" id="nRc.2.0.1.t41748-RA"/>
    </source>
</evidence>